<proteinExistence type="predicted"/>
<gene>
    <name evidence="1" type="ORF">OCH7691_01157</name>
</gene>
<evidence type="ECO:0000313" key="2">
    <source>
        <dbReference type="Proteomes" id="UP000193200"/>
    </source>
</evidence>
<evidence type="ECO:0000313" key="1">
    <source>
        <dbReference type="EMBL" id="SLN31816.1"/>
    </source>
</evidence>
<accession>A0A1Y5S7C8</accession>
<dbReference type="RefSeq" id="WP_085882411.1">
    <property type="nucleotide sequence ID" value="NZ_FWFR01000001.1"/>
</dbReference>
<reference evidence="1 2" key="1">
    <citation type="submission" date="2017-03" db="EMBL/GenBank/DDBJ databases">
        <authorList>
            <person name="Afonso C.L."/>
            <person name="Miller P.J."/>
            <person name="Scott M.A."/>
            <person name="Spackman E."/>
            <person name="Goraichik I."/>
            <person name="Dimitrov K.M."/>
            <person name="Suarez D.L."/>
            <person name="Swayne D.E."/>
        </authorList>
    </citation>
    <scope>NUCLEOTIDE SEQUENCE [LARGE SCALE GENOMIC DNA]</scope>
    <source>
        <strain evidence="1 2">CECT 7691</strain>
    </source>
</reference>
<dbReference type="EMBL" id="FWFR01000001">
    <property type="protein sequence ID" value="SLN31816.1"/>
    <property type="molecule type" value="Genomic_DNA"/>
</dbReference>
<dbReference type="OrthoDB" id="8518723at2"/>
<keyword evidence="2" id="KW-1185">Reference proteome</keyword>
<protein>
    <submittedName>
        <fullName evidence="1">Uncharacterized protein</fullName>
    </submittedName>
</protein>
<organism evidence="1 2">
    <name type="scientific">Oceanibacterium hippocampi</name>
    <dbReference type="NCBI Taxonomy" id="745714"/>
    <lineage>
        <taxon>Bacteria</taxon>
        <taxon>Pseudomonadati</taxon>
        <taxon>Pseudomonadota</taxon>
        <taxon>Alphaproteobacteria</taxon>
        <taxon>Sneathiellales</taxon>
        <taxon>Sneathiellaceae</taxon>
        <taxon>Oceanibacterium</taxon>
    </lineage>
</organism>
<dbReference type="Proteomes" id="UP000193200">
    <property type="component" value="Unassembled WGS sequence"/>
</dbReference>
<dbReference type="InParanoid" id="A0A1Y5S7C8"/>
<sequence>MPELLVYAAGPDDRDPTLLRRGSILRAEPTGFQWGRRESFAAWRAGGGRPGDWHGKTVIVIVPDIDLSLEDARSLAEPAYVVVRNGREIPNVEPGPGDELKTHSRRKARLDLARTEDAGDGVRLMTGAVLDRAVTVSDGLDRQGRRMETGRALRQR</sequence>
<name>A0A1Y5S7C8_9PROT</name>
<dbReference type="AlphaFoldDB" id="A0A1Y5S7C8"/>